<accession>A0A1V5MGN3</accession>
<organism evidence="2">
    <name type="scientific">candidate division TA06 bacterium ADurb.Bin417</name>
    <dbReference type="NCBI Taxonomy" id="1852828"/>
    <lineage>
        <taxon>Bacteria</taxon>
        <taxon>Bacteria division TA06</taxon>
    </lineage>
</organism>
<protein>
    <submittedName>
        <fullName evidence="2">Uncharacterized protein</fullName>
    </submittedName>
</protein>
<dbReference type="AlphaFoldDB" id="A0A1V5MGN3"/>
<feature type="region of interest" description="Disordered" evidence="1">
    <location>
        <begin position="229"/>
        <end position="300"/>
    </location>
</feature>
<name>A0A1V5MGN3_UNCT6</name>
<dbReference type="Proteomes" id="UP000485484">
    <property type="component" value="Unassembled WGS sequence"/>
</dbReference>
<reference evidence="2" key="1">
    <citation type="submission" date="2017-02" db="EMBL/GenBank/DDBJ databases">
        <title>Delving into the versatile metabolic prowess of the omnipresent phylum Bacteroidetes.</title>
        <authorList>
            <person name="Nobu M.K."/>
            <person name="Mei R."/>
            <person name="Narihiro T."/>
            <person name="Kuroda K."/>
            <person name="Liu W.-T."/>
        </authorList>
    </citation>
    <scope>NUCLEOTIDE SEQUENCE</scope>
    <source>
        <strain evidence="2">ADurb.Bin417</strain>
    </source>
</reference>
<evidence type="ECO:0000313" key="2">
    <source>
        <dbReference type="EMBL" id="OPZ92275.1"/>
    </source>
</evidence>
<dbReference type="EMBL" id="MWAK01000113">
    <property type="protein sequence ID" value="OPZ92275.1"/>
    <property type="molecule type" value="Genomic_DNA"/>
</dbReference>
<sequence length="589" mass="61355">MVVFSLKLAVEPVEFPVDRDRRRFGPVIGGFKTAAAVLPGRDVFKGPGGHRPGYGRAQGAGLFGTGHPDRPFQDIAVNLHQERVLARDAAAGDHRADRNAAGFDLVDDHPGAEGGGLDQGPVDLLGTGPQGLPHQETGQPLVDQDRAVAVVPVQGQQPAGSRLQAGRLLRQPLLAVPAGGGRFALVAGRQKMAGEPGEDIPDPGLAGLQANQAGYDRILGETAHALDGLKPGLGRRREDHQVAGGGAHHLDQPVLPDARTNRAQVGVKGSDADRAAGRQSGAPGPFRTQPTGGSAGRKDPIVKTGAQPGQARIQPGQKFLVGQAAPFPAVKGLVAGGAGAAPDFSRRAGAAKLGRDEIGQFHETGRRPVDLRILPGQAENLGPEPFRGVPAAAVAQVIRPETAGQLGQLLGLGHRGVVLPEPGQGGRIVPEAVLKAERPAGTVHRNGRASGGVDPDAEHPFRREVRIGRLRPGQNLLEHRRASVQVIGRVLAGQVRVVGRTDHAIGSVLIIPDRRGGLGARIKRNQQRPNRGGPEIEAEAVSVAHASINHFFDHVQGPAGVAGGLGGNQRLAFPPDEERLLETVGKQLA</sequence>
<comment type="caution">
    <text evidence="2">The sequence shown here is derived from an EMBL/GenBank/DDBJ whole genome shotgun (WGS) entry which is preliminary data.</text>
</comment>
<proteinExistence type="predicted"/>
<evidence type="ECO:0000256" key="1">
    <source>
        <dbReference type="SAM" id="MobiDB-lite"/>
    </source>
</evidence>
<gene>
    <name evidence="2" type="ORF">BWY73_00870</name>
</gene>
<feature type="region of interest" description="Disordered" evidence="1">
    <location>
        <begin position="102"/>
        <end position="121"/>
    </location>
</feature>